<name>A0A812NM55_9DINO</name>
<evidence type="ECO:0000256" key="5">
    <source>
        <dbReference type="ARBA" id="ARBA00022552"/>
    </source>
</evidence>
<evidence type="ECO:0000256" key="7">
    <source>
        <dbReference type="ARBA" id="ARBA00022679"/>
    </source>
</evidence>
<dbReference type="AlphaFoldDB" id="A0A812NM55"/>
<evidence type="ECO:0000313" key="14">
    <source>
        <dbReference type="Proteomes" id="UP000604046"/>
    </source>
</evidence>
<keyword evidence="5" id="KW-0698">rRNA processing</keyword>
<keyword evidence="8" id="KW-0949">S-adenosyl-L-methionine</keyword>
<dbReference type="Pfam" id="PF04452">
    <property type="entry name" value="Methyltrans_RNA"/>
    <property type="match status" value="1"/>
</dbReference>
<organism evidence="13 14">
    <name type="scientific">Symbiodinium natans</name>
    <dbReference type="NCBI Taxonomy" id="878477"/>
    <lineage>
        <taxon>Eukaryota</taxon>
        <taxon>Sar</taxon>
        <taxon>Alveolata</taxon>
        <taxon>Dinophyceae</taxon>
        <taxon>Suessiales</taxon>
        <taxon>Symbiodiniaceae</taxon>
        <taxon>Symbiodinium</taxon>
    </lineage>
</organism>
<evidence type="ECO:0000313" key="13">
    <source>
        <dbReference type="EMBL" id="CAE7304451.1"/>
    </source>
</evidence>
<feature type="domain" description="Ribosomal RNA small subunit methyltransferase E methyltransferase" evidence="12">
    <location>
        <begin position="99"/>
        <end position="244"/>
    </location>
</feature>
<dbReference type="InterPro" id="IPR029026">
    <property type="entry name" value="tRNA_m1G_MTases_N"/>
</dbReference>
<evidence type="ECO:0000256" key="11">
    <source>
        <dbReference type="SAM" id="MobiDB-lite"/>
    </source>
</evidence>
<comment type="catalytic activity">
    <reaction evidence="10">
        <text>uridine(1498) in 16S rRNA + S-adenosyl-L-methionine = N(3)-methyluridine(1498) in 16S rRNA + S-adenosyl-L-homocysteine + H(+)</text>
        <dbReference type="Rhea" id="RHEA:42920"/>
        <dbReference type="Rhea" id="RHEA-COMP:10283"/>
        <dbReference type="Rhea" id="RHEA-COMP:10284"/>
        <dbReference type="ChEBI" id="CHEBI:15378"/>
        <dbReference type="ChEBI" id="CHEBI:57856"/>
        <dbReference type="ChEBI" id="CHEBI:59789"/>
        <dbReference type="ChEBI" id="CHEBI:65315"/>
        <dbReference type="ChEBI" id="CHEBI:74502"/>
        <dbReference type="EC" id="2.1.1.193"/>
    </reaction>
</comment>
<keyword evidence="14" id="KW-1185">Reference proteome</keyword>
<feature type="region of interest" description="Disordered" evidence="11">
    <location>
        <begin position="1"/>
        <end position="41"/>
    </location>
</feature>
<evidence type="ECO:0000256" key="2">
    <source>
        <dbReference type="ARBA" id="ARBA00005528"/>
    </source>
</evidence>
<keyword evidence="7" id="KW-0808">Transferase</keyword>
<evidence type="ECO:0000256" key="4">
    <source>
        <dbReference type="ARBA" id="ARBA00022490"/>
    </source>
</evidence>
<dbReference type="Gene3D" id="3.40.1280.10">
    <property type="match status" value="1"/>
</dbReference>
<dbReference type="GO" id="GO:0005737">
    <property type="term" value="C:cytoplasm"/>
    <property type="evidence" value="ECO:0007669"/>
    <property type="project" value="UniProtKB-SubCell"/>
</dbReference>
<keyword evidence="4" id="KW-0963">Cytoplasm</keyword>
<comment type="function">
    <text evidence="9">Specifically methylates the N3 position of the uracil ring of uridine 1498 (m3U1498) in 16S rRNA. Acts on the fully assembled 30S ribosomal subunit.</text>
</comment>
<protein>
    <recommendedName>
        <fullName evidence="3">16S rRNA (uracil(1498)-N(3))-methyltransferase</fullName>
        <ecNumber evidence="3">2.1.1.193</ecNumber>
    </recommendedName>
</protein>
<evidence type="ECO:0000256" key="8">
    <source>
        <dbReference type="ARBA" id="ARBA00022691"/>
    </source>
</evidence>
<dbReference type="EMBL" id="CAJNDS010002070">
    <property type="protein sequence ID" value="CAE7304451.1"/>
    <property type="molecule type" value="Genomic_DNA"/>
</dbReference>
<dbReference type="OrthoDB" id="203685at2759"/>
<dbReference type="GO" id="GO:0070042">
    <property type="term" value="F:rRNA (uridine-N3-)-methyltransferase activity"/>
    <property type="evidence" value="ECO:0007669"/>
    <property type="project" value="TreeGrafter"/>
</dbReference>
<comment type="similarity">
    <text evidence="2">Belongs to the RNA methyltransferase RsmE family.</text>
</comment>
<dbReference type="InterPro" id="IPR029028">
    <property type="entry name" value="Alpha/beta_knot_MTases"/>
</dbReference>
<evidence type="ECO:0000256" key="6">
    <source>
        <dbReference type="ARBA" id="ARBA00022603"/>
    </source>
</evidence>
<sequence length="257" mass="28048">MATRCELASSAGERMTTRPSGGSGRLALGRDGAPSPWAHGPRAWRWRTSRMPSRIRELLKPPQLNAVKTDSTSYKELPEFLELQLSAPSEQLPWPAPPPQVDLLLVPPAFDRFQRLLPQLAQLGLGRIYLCKVPGGPRVFGCHLLRSPELLRAELLKGLEQCGDTQVPEVLQCNLRSCLEELADDSLRLMAERGPSAPLPLPPTLGRCILAVGPEAGWREEEEALLKEAGFQGLCLGVRPLTTELQVFAGVALADAV</sequence>
<feature type="non-terminal residue" evidence="13">
    <location>
        <position position="257"/>
    </location>
</feature>
<comment type="caution">
    <text evidence="13">The sequence shown here is derived from an EMBL/GenBank/DDBJ whole genome shotgun (WGS) entry which is preliminary data.</text>
</comment>
<dbReference type="PANTHER" id="PTHR30027:SF3">
    <property type="entry name" value="16S RRNA (URACIL(1498)-N(3))-METHYLTRANSFERASE"/>
    <property type="match status" value="1"/>
</dbReference>
<dbReference type="Proteomes" id="UP000604046">
    <property type="component" value="Unassembled WGS sequence"/>
</dbReference>
<evidence type="ECO:0000256" key="3">
    <source>
        <dbReference type="ARBA" id="ARBA00012328"/>
    </source>
</evidence>
<dbReference type="SUPFAM" id="SSF75217">
    <property type="entry name" value="alpha/beta knot"/>
    <property type="match status" value="1"/>
</dbReference>
<reference evidence="13" key="1">
    <citation type="submission" date="2021-02" db="EMBL/GenBank/DDBJ databases">
        <authorList>
            <person name="Dougan E. K."/>
            <person name="Rhodes N."/>
            <person name="Thang M."/>
            <person name="Chan C."/>
        </authorList>
    </citation>
    <scope>NUCLEOTIDE SEQUENCE</scope>
</reference>
<comment type="subcellular location">
    <subcellularLocation>
        <location evidence="1">Cytoplasm</location>
    </subcellularLocation>
</comment>
<evidence type="ECO:0000256" key="9">
    <source>
        <dbReference type="ARBA" id="ARBA00025699"/>
    </source>
</evidence>
<evidence type="ECO:0000256" key="1">
    <source>
        <dbReference type="ARBA" id="ARBA00004496"/>
    </source>
</evidence>
<dbReference type="InterPro" id="IPR006700">
    <property type="entry name" value="RsmE"/>
</dbReference>
<proteinExistence type="inferred from homology"/>
<evidence type="ECO:0000259" key="12">
    <source>
        <dbReference type="Pfam" id="PF04452"/>
    </source>
</evidence>
<dbReference type="PANTHER" id="PTHR30027">
    <property type="entry name" value="RIBOSOMAL RNA SMALL SUBUNIT METHYLTRANSFERASE E"/>
    <property type="match status" value="1"/>
</dbReference>
<keyword evidence="6" id="KW-0489">Methyltransferase</keyword>
<gene>
    <name evidence="13" type="primary">rsmE</name>
    <name evidence="13" type="ORF">SNAT2548_LOCUS16006</name>
</gene>
<dbReference type="InterPro" id="IPR046886">
    <property type="entry name" value="RsmE_MTase_dom"/>
</dbReference>
<dbReference type="GO" id="GO:0070475">
    <property type="term" value="P:rRNA base methylation"/>
    <property type="evidence" value="ECO:0007669"/>
    <property type="project" value="TreeGrafter"/>
</dbReference>
<dbReference type="EC" id="2.1.1.193" evidence="3"/>
<evidence type="ECO:0000256" key="10">
    <source>
        <dbReference type="ARBA" id="ARBA00047944"/>
    </source>
</evidence>
<accession>A0A812NM55</accession>